<dbReference type="Gene3D" id="1.10.246.130">
    <property type="match status" value="1"/>
</dbReference>
<feature type="binding site" evidence="3">
    <location>
        <begin position="309"/>
        <end position="311"/>
    </location>
    <ligand>
        <name>L-glutamate</name>
        <dbReference type="ChEBI" id="CHEBI:29985"/>
    </ligand>
</feature>
<dbReference type="FunFam" id="3.60.20.40:FF:000001">
    <property type="entry name" value="Gamma-glutamyltranspeptidase 1"/>
    <property type="match status" value="1"/>
</dbReference>
<dbReference type="PANTHER" id="PTHR11686:SF9">
    <property type="entry name" value="RE13973P"/>
    <property type="match status" value="1"/>
</dbReference>
<dbReference type="Gene3D" id="3.60.20.40">
    <property type="match status" value="1"/>
</dbReference>
<feature type="binding site" evidence="3">
    <location>
        <position position="333"/>
    </location>
    <ligand>
        <name>L-glutamate</name>
        <dbReference type="ChEBI" id="CHEBI:29985"/>
    </ligand>
</feature>
<dbReference type="GO" id="GO:0005886">
    <property type="term" value="C:plasma membrane"/>
    <property type="evidence" value="ECO:0007669"/>
    <property type="project" value="TreeGrafter"/>
</dbReference>
<dbReference type="InterPro" id="IPR043138">
    <property type="entry name" value="GGT_lsub"/>
</dbReference>
<reference evidence="4 5" key="1">
    <citation type="journal article" date="2019" name="PLoS Biol.">
        <title>Sex chromosomes control vertical transmission of feminizing Wolbachia symbionts in an isopod.</title>
        <authorList>
            <person name="Becking T."/>
            <person name="Chebbi M.A."/>
            <person name="Giraud I."/>
            <person name="Moumen B."/>
            <person name="Laverre T."/>
            <person name="Caubet Y."/>
            <person name="Peccoud J."/>
            <person name="Gilbert C."/>
            <person name="Cordaux R."/>
        </authorList>
    </citation>
    <scope>NUCLEOTIDE SEQUENCE [LARGE SCALE GENOMIC DNA]</scope>
    <source>
        <strain evidence="4">ANa2</strain>
        <tissue evidence="4">Whole body excluding digestive tract and cuticle</tissue>
    </source>
</reference>
<dbReference type="Pfam" id="PF01019">
    <property type="entry name" value="G_glu_transpept"/>
    <property type="match status" value="1"/>
</dbReference>
<dbReference type="InterPro" id="IPR043137">
    <property type="entry name" value="GGT_ssub_C"/>
</dbReference>
<evidence type="ECO:0000256" key="1">
    <source>
        <dbReference type="ARBA" id="ARBA00084097"/>
    </source>
</evidence>
<dbReference type="PRINTS" id="PR01210">
    <property type="entry name" value="GGTRANSPTASE"/>
</dbReference>
<evidence type="ECO:0000256" key="3">
    <source>
        <dbReference type="PIRSR" id="PIRSR600101-2"/>
    </source>
</evidence>
<organism evidence="4 5">
    <name type="scientific">Armadillidium nasatum</name>
    <dbReference type="NCBI Taxonomy" id="96803"/>
    <lineage>
        <taxon>Eukaryota</taxon>
        <taxon>Metazoa</taxon>
        <taxon>Ecdysozoa</taxon>
        <taxon>Arthropoda</taxon>
        <taxon>Crustacea</taxon>
        <taxon>Multicrustacea</taxon>
        <taxon>Malacostraca</taxon>
        <taxon>Eumalacostraca</taxon>
        <taxon>Peracarida</taxon>
        <taxon>Isopoda</taxon>
        <taxon>Oniscidea</taxon>
        <taxon>Crinocheta</taxon>
        <taxon>Armadillidiidae</taxon>
        <taxon>Armadillidium</taxon>
    </lineage>
</organism>
<evidence type="ECO:0000256" key="2">
    <source>
        <dbReference type="PIRSR" id="PIRSR600101-1"/>
    </source>
</evidence>
<feature type="binding site" evidence="3">
    <location>
        <position position="384"/>
    </location>
    <ligand>
        <name>L-glutamate</name>
        <dbReference type="ChEBI" id="CHEBI:29985"/>
    </ligand>
</feature>
<feature type="active site" description="Nucleophile" evidence="2">
    <location>
        <position position="291"/>
    </location>
</feature>
<dbReference type="SUPFAM" id="SSF56235">
    <property type="entry name" value="N-terminal nucleophile aminohydrolases (Ntn hydrolases)"/>
    <property type="match status" value="1"/>
</dbReference>
<dbReference type="PANTHER" id="PTHR11686">
    <property type="entry name" value="GAMMA GLUTAMYL TRANSPEPTIDASE"/>
    <property type="match status" value="1"/>
</dbReference>
<gene>
    <name evidence="4" type="primary">GGT4</name>
    <name evidence="4" type="ORF">Anas_09882</name>
</gene>
<accession>A0A5N5TCN1</accession>
<dbReference type="Proteomes" id="UP000326759">
    <property type="component" value="Unassembled WGS sequence"/>
</dbReference>
<comment type="caution">
    <text evidence="4">The sequence shown here is derived from an EMBL/GenBank/DDBJ whole genome shotgun (WGS) entry which is preliminary data.</text>
</comment>
<dbReference type="AlphaFoldDB" id="A0A5N5TCN1"/>
<keyword evidence="1" id="KW-1199">Hemostasis impairing toxin</keyword>
<keyword evidence="1" id="KW-0800">Toxin</keyword>
<sequence length="480" mass="53036">MGIGGGFFLTYYDRPSRKAYVLDAREKAPSLASENMFEGKDNASMYGGLAVAVPGEVRGCWELYKRFGGSVPWADLIEPTIKLCEEGIPVSQHMALALSVQREWVINEPSMSSFINPSTGDVYKEGEIMKRPKLVPTLRELQKDPDALYTGSLSDGFFEGSPKIGKPLWKEPVTVSLENGGYKMYAPPPPASGIILGYILNILDNYNFTSESLNDDNLVTTNQRIVEAFKYAYAERTDLADEDFVNMTQLIANLTSEKFAFETYSKIYDNQTSQDPTYYGATVIGPESHGTDHLSVWGKDGSVIAMTSTINLFFGAVITSESTDVVLNDEMDDFSSPNDTNYFNLPPSPNNYIKPGKRPTSSMCPSIFTDKDGNVRLIIGASGGSLIPSSVAWTAMRNLWFGKDIKESVDSRRLHHQLYPMILQYEEGFDQDVVKSLEDIGHVTDEFQIGSSIVSGIALGEDGKIYANSDWRKTPTVDGV</sequence>
<keyword evidence="5" id="KW-1185">Reference proteome</keyword>
<evidence type="ECO:0000313" key="5">
    <source>
        <dbReference type="Proteomes" id="UP000326759"/>
    </source>
</evidence>
<feature type="binding site" evidence="3">
    <location>
        <begin position="361"/>
        <end position="362"/>
    </location>
    <ligand>
        <name>L-glutamate</name>
        <dbReference type="ChEBI" id="CHEBI:29985"/>
    </ligand>
</feature>
<dbReference type="InterPro" id="IPR000101">
    <property type="entry name" value="GGT_peptidase"/>
</dbReference>
<feature type="binding site" evidence="3">
    <location>
        <position position="25"/>
    </location>
    <ligand>
        <name>L-glutamate</name>
        <dbReference type="ChEBI" id="CHEBI:29985"/>
    </ligand>
</feature>
<dbReference type="EMBL" id="SEYY01003413">
    <property type="protein sequence ID" value="KAB7504311.1"/>
    <property type="molecule type" value="Genomic_DNA"/>
</dbReference>
<dbReference type="OrthoDB" id="1081007at2759"/>
<dbReference type="InterPro" id="IPR029055">
    <property type="entry name" value="Ntn_hydrolases_N"/>
</dbReference>
<name>A0A5N5TCN1_9CRUS</name>
<dbReference type="GO" id="GO:0036374">
    <property type="term" value="F:glutathione hydrolase activity"/>
    <property type="evidence" value="ECO:0007669"/>
    <property type="project" value="InterPro"/>
</dbReference>
<protein>
    <submittedName>
        <fullName evidence="4">Putative inactive gamma-glutamyltranspeptidase 4</fullName>
    </submittedName>
</protein>
<dbReference type="FunFam" id="1.10.246.130:FF:000001">
    <property type="entry name" value="Gamma-glutamyltransferase 5 isoform 1"/>
    <property type="match status" value="1"/>
</dbReference>
<keyword evidence="1" id="KW-1202">Platelet aggregation activating toxin</keyword>
<evidence type="ECO:0000313" key="4">
    <source>
        <dbReference type="EMBL" id="KAB7504311.1"/>
    </source>
</evidence>
<dbReference type="GO" id="GO:0006751">
    <property type="term" value="P:glutathione catabolic process"/>
    <property type="evidence" value="ECO:0007669"/>
    <property type="project" value="InterPro"/>
</dbReference>
<proteinExistence type="predicted"/>